<evidence type="ECO:0000259" key="5">
    <source>
        <dbReference type="Pfam" id="PF21076"/>
    </source>
</evidence>
<dbReference type="InterPro" id="IPR024727">
    <property type="entry name" value="NAD_Glu_DH_N_ACT1"/>
</dbReference>
<reference evidence="8" key="1">
    <citation type="submission" date="2017-05" db="EMBL/GenBank/DDBJ databases">
        <authorList>
            <person name="Macchi M."/>
            <person name="Festa S."/>
            <person name="Coppotelli B.M."/>
            <person name="Morelli I.S."/>
        </authorList>
    </citation>
    <scope>NUCLEOTIDE SEQUENCE [LARGE SCALE GENOMIC DNA]</scope>
    <source>
        <strain evidence="8">I</strain>
    </source>
</reference>
<dbReference type="Pfam" id="PF21076">
    <property type="entry name" value="GDH_ACT2"/>
    <property type="match status" value="1"/>
</dbReference>
<dbReference type="InterPro" id="IPR046346">
    <property type="entry name" value="Aminoacid_DH-like_N_sf"/>
</dbReference>
<dbReference type="InterPro" id="IPR036291">
    <property type="entry name" value="NAD(P)-bd_dom_sf"/>
</dbReference>
<dbReference type="InterPro" id="IPR049056">
    <property type="entry name" value="NAD_Glu_DH_HM3"/>
</dbReference>
<dbReference type="STRING" id="1122125.GCA_000423185_01316"/>
<dbReference type="PANTHER" id="PTHR43403">
    <property type="entry name" value="NAD-SPECIFIC GLUTAMATE DEHYDROGENASE"/>
    <property type="match status" value="1"/>
</dbReference>
<feature type="domain" description="NAD-glutamate dehydrogenase N-terminal ACT1" evidence="4">
    <location>
        <begin position="34"/>
        <end position="176"/>
    </location>
</feature>
<dbReference type="OrthoDB" id="9758052at2"/>
<dbReference type="Pfam" id="PF21073">
    <property type="entry name" value="GDH_HM1"/>
    <property type="match status" value="1"/>
</dbReference>
<gene>
    <name evidence="7" type="ORF">BWR60_35130</name>
</gene>
<feature type="domain" description="NAD-glutamate dehydrogenase catalytic" evidence="2">
    <location>
        <begin position="729"/>
        <end position="1236"/>
    </location>
</feature>
<proteinExistence type="predicted"/>
<comment type="caution">
    <text evidence="7">The sequence shown here is derived from an EMBL/GenBank/DDBJ whole genome shotgun (WGS) entry which is preliminary data.</text>
</comment>
<keyword evidence="1" id="KW-0560">Oxidoreductase</keyword>
<dbReference type="RefSeq" id="WP_088157869.1">
    <property type="nucleotide sequence ID" value="NZ_NHON01000172.1"/>
</dbReference>
<feature type="domain" description="NAD-glutamate dehydrogenase ACT3" evidence="6">
    <location>
        <begin position="554"/>
        <end position="631"/>
    </location>
</feature>
<evidence type="ECO:0000259" key="4">
    <source>
        <dbReference type="Pfam" id="PF21075"/>
    </source>
</evidence>
<evidence type="ECO:0000259" key="6">
    <source>
        <dbReference type="Pfam" id="PF21077"/>
    </source>
</evidence>
<evidence type="ECO:0000259" key="3">
    <source>
        <dbReference type="Pfam" id="PF21074"/>
    </source>
</evidence>
<dbReference type="Pfam" id="PF21075">
    <property type="entry name" value="GDH_ACT1"/>
    <property type="match status" value="1"/>
</dbReference>
<dbReference type="SUPFAM" id="SSF51735">
    <property type="entry name" value="NAD(P)-binding Rossmann-fold domains"/>
    <property type="match status" value="1"/>
</dbReference>
<dbReference type="Pfam" id="PF21074">
    <property type="entry name" value="GDH_C"/>
    <property type="match status" value="1"/>
</dbReference>
<organism evidence="7 8">
    <name type="scientific">Inquilinus limosus</name>
    <dbReference type="NCBI Taxonomy" id="171674"/>
    <lineage>
        <taxon>Bacteria</taxon>
        <taxon>Pseudomonadati</taxon>
        <taxon>Pseudomonadota</taxon>
        <taxon>Alphaproteobacteria</taxon>
        <taxon>Rhodospirillales</taxon>
        <taxon>Rhodospirillaceae</taxon>
        <taxon>Inquilinus</taxon>
    </lineage>
</organism>
<feature type="domain" description="NAD-glutamate dehydrogenase ACT2" evidence="5">
    <location>
        <begin position="410"/>
        <end position="498"/>
    </location>
</feature>
<dbReference type="InterPro" id="IPR007780">
    <property type="entry name" value="NAD_Glu_DH_bac"/>
</dbReference>
<dbReference type="InterPro" id="IPR048381">
    <property type="entry name" value="GDH_C"/>
</dbReference>
<dbReference type="Pfam" id="PF21078">
    <property type="entry name" value="GDH_HM3"/>
    <property type="match status" value="1"/>
</dbReference>
<dbReference type="PANTHER" id="PTHR43403:SF1">
    <property type="entry name" value="NAD-SPECIFIC GLUTAMATE DEHYDROGENASE"/>
    <property type="match status" value="1"/>
</dbReference>
<sequence>MSKADQHKAEIVDGVVALAKQRLDPAKGGMAERFIRLYFRNVPPHDVLREGGDTLYSVALGLLQFGGERRKGEVKIRIFNPVYDDYGWRSPHTVVEIINDDMPFLVDSVTAALSELGLTVHLVVHPILAVTRDAQGRLTDVQDPAAAPEGAPAESFMHLQIDERTDKATLDRIASTLRGVLADVRAAVEDWAAMRQQIRTVLEELDHKALPVDPGETREIIAFLEWLEDDHFTFLGYRRYDFARSDEGLEIEIVPDSGLGILRQAEVSVFDGARRYDKLSEEAQSMLRSTAPLTVTKASLKATVHRPVHLDVFTIKIFDEAGEVVGDHLFVGLFTSVAYSRSARDIPYLRTKVSRTLARAGMDPRSHDGKALGHILDTYPRDELFQISEEQLLDIGMGVLHLQERQRTALFVRRDPFGRFVSCLVYVPRDRYNTDLRHRIQKILQKAYGGAVTAFTTQMTEGAHARVHFLIKTEPGAGTDEPVDVIEEKLVEAGRSWSDLLQSALVEKKGEEQGLILLRRYAEAFPAGYREETTPAAAIVDIERIEEIDEDGEIGLHLFRPIEAAPNELRFKLYHRGTPVPLSDVLPMLEHLGFKVVSEFPTEVALSGQPPVWIHDFEMRSRSGDAIDLNRLKAVFQTAFERIWTGDMEDDRLNRLVLAGGLDWRSVTLLRAYAKFLRQARFAFSQETIEDTLVAHPETTRAIVRMFTTRFDPDLTGDREVAIRGMLVEIEHALDAVTNLDEDRILRRYLNLVRSTLRTNYFQADDQGRPKSYLSLKLESPSVEELPLPRPWREIFVYSPRMEGVHLRGGKVARGGIRWSDRREDFRTEILGLMKAQMVKNTVIVPVGSKGGFVLKRPPAAAAGREAFQAEGVECYKILMRGMLDITDTISGGETVHPERVVRHDEDDPYLVVAADKGTATFSDIANGVSQDYGFWLDDAFASGGSAGYDHKKMGITARGAWESVKRHFRELGTDIQSQDFTCVGVGDMSGDVFGNGMILSEHTRLFGAFNHLHIFVDPDPDAATSFAERKRLFDLARGSWDQYDQAKLSPGGAVFDRKAKSIKLSPEVRARFGIERETVTPNELMQAMLRAQVDLLWFGGIGTYVKSSRESHADVGDKANDALRINGRDVRARVIGEGANLGVTQFGRIEYARIGAGGTGGASGSGGKMNTDFIDNSAGVDTSDHEVNIKVLLGAVVQAGDLTLKQRNVVLESMTEEVGHLVLRDNYLQSQALSLAVGEGFEVLDQQARLMRGLEKAGKLDRVIEMLPTDEELTQRSGNREGLTRPEQAVLLAYSKITIYDALLASDLPDDPALVDDLVLYFPTALRERFKDAIAQHRLRREIVATAITNSMVNRVGATFVSELMDKTGMGVADIARAYLIVRDSFSLRDIWAAVEALDNKAQAQAQIRAMLATRRLIERSVAWILRQQGRGLNISQDVAHLKPGLAELESQLDAAIFDDARAVIDARALGFVEAGFPEDLARRVARLNLWAAGLDIIRIADQAGRGVTEVAAVYFETGRRLGLAWLRDGASRMPASNHWQKQAVGAIVDDLYTLQADLAVRALQDAPSGAAGTEAVEAWVGHRQAPVDRIDQLVSELKALDQVDLSMLAVANRNLRGLATG</sequence>
<evidence type="ECO:0000313" key="8">
    <source>
        <dbReference type="Proteomes" id="UP000196655"/>
    </source>
</evidence>
<accession>A0A211YTK5</accession>
<dbReference type="Pfam" id="PF21077">
    <property type="entry name" value="GDH_ACT3"/>
    <property type="match status" value="1"/>
</dbReference>
<dbReference type="SUPFAM" id="SSF53223">
    <property type="entry name" value="Aminoacid dehydrogenase-like, N-terminal domain"/>
    <property type="match status" value="1"/>
</dbReference>
<protein>
    <submittedName>
        <fullName evidence="7">NAD-glutamate dehydrogenase</fullName>
    </submittedName>
</protein>
<dbReference type="Pfam" id="PF21079">
    <property type="entry name" value="GDH_HM2"/>
    <property type="match status" value="1"/>
</dbReference>
<dbReference type="InterPro" id="IPR028971">
    <property type="entry name" value="NAD-GDH_cat"/>
</dbReference>
<dbReference type="InterPro" id="IPR049062">
    <property type="entry name" value="NAD_Glu_DH_ACT2"/>
</dbReference>
<dbReference type="GO" id="GO:0004352">
    <property type="term" value="F:glutamate dehydrogenase (NAD+) activity"/>
    <property type="evidence" value="ECO:0007669"/>
    <property type="project" value="InterPro"/>
</dbReference>
<dbReference type="PIRSF" id="PIRSF036761">
    <property type="entry name" value="GDH_Mll4104"/>
    <property type="match status" value="1"/>
</dbReference>
<keyword evidence="8" id="KW-1185">Reference proteome</keyword>
<dbReference type="GO" id="GO:0004069">
    <property type="term" value="F:L-aspartate:2-oxoglutarate aminotransferase activity"/>
    <property type="evidence" value="ECO:0007669"/>
    <property type="project" value="InterPro"/>
</dbReference>
<feature type="domain" description="NAD-specific glutamate dehydrogenase C-terminal" evidence="3">
    <location>
        <begin position="1282"/>
        <end position="1618"/>
    </location>
</feature>
<dbReference type="GO" id="GO:0006538">
    <property type="term" value="P:L-glutamate catabolic process"/>
    <property type="evidence" value="ECO:0007669"/>
    <property type="project" value="InterPro"/>
</dbReference>
<dbReference type="InterPro" id="IPR049059">
    <property type="entry name" value="NAD_Glu_DH_HM1"/>
</dbReference>
<dbReference type="Pfam" id="PF05088">
    <property type="entry name" value="Bac_GDH_CD"/>
    <property type="match status" value="1"/>
</dbReference>
<dbReference type="InterPro" id="IPR049058">
    <property type="entry name" value="NAD_Glu_DH_HM2"/>
</dbReference>
<evidence type="ECO:0000256" key="1">
    <source>
        <dbReference type="ARBA" id="ARBA00023002"/>
    </source>
</evidence>
<dbReference type="EMBL" id="NHON01000172">
    <property type="protein sequence ID" value="OWJ56306.1"/>
    <property type="molecule type" value="Genomic_DNA"/>
</dbReference>
<evidence type="ECO:0000259" key="2">
    <source>
        <dbReference type="Pfam" id="PF05088"/>
    </source>
</evidence>
<dbReference type="Proteomes" id="UP000196655">
    <property type="component" value="Unassembled WGS sequence"/>
</dbReference>
<name>A0A211YTK5_9PROT</name>
<dbReference type="InterPro" id="IPR049064">
    <property type="entry name" value="NAD_Glu_DH_ACT3"/>
</dbReference>
<evidence type="ECO:0000313" key="7">
    <source>
        <dbReference type="EMBL" id="OWJ56306.1"/>
    </source>
</evidence>